<dbReference type="Proteomes" id="UP000623269">
    <property type="component" value="Unassembled WGS sequence"/>
</dbReference>
<feature type="compositionally biased region" description="Polar residues" evidence="1">
    <location>
        <begin position="1"/>
        <end position="18"/>
    </location>
</feature>
<accession>A0A8J7HDT4</accession>
<comment type="caution">
    <text evidence="3">The sequence shown here is derived from an EMBL/GenBank/DDBJ whole genome shotgun (WGS) entry which is preliminary data.</text>
</comment>
<evidence type="ECO:0000256" key="1">
    <source>
        <dbReference type="SAM" id="MobiDB-lite"/>
    </source>
</evidence>
<dbReference type="SUPFAM" id="SSF48208">
    <property type="entry name" value="Six-hairpin glycosidases"/>
    <property type="match status" value="1"/>
</dbReference>
<evidence type="ECO:0000313" key="4">
    <source>
        <dbReference type="Proteomes" id="UP000623269"/>
    </source>
</evidence>
<dbReference type="CDD" id="cd02955">
    <property type="entry name" value="SSP411"/>
    <property type="match status" value="1"/>
</dbReference>
<dbReference type="PANTHER" id="PTHR42899:SF1">
    <property type="entry name" value="SPERMATOGENESIS-ASSOCIATED PROTEIN 20"/>
    <property type="match status" value="1"/>
</dbReference>
<dbReference type="SUPFAM" id="SSF52833">
    <property type="entry name" value="Thioredoxin-like"/>
    <property type="match status" value="1"/>
</dbReference>
<dbReference type="RefSeq" id="WP_197661375.1">
    <property type="nucleotide sequence ID" value="NZ_JAEAGR010000009.1"/>
</dbReference>
<dbReference type="Gene3D" id="1.50.10.10">
    <property type="match status" value="2"/>
</dbReference>
<dbReference type="AlphaFoldDB" id="A0A8J7HDT4"/>
<protein>
    <submittedName>
        <fullName evidence="3">Thioredoxin domain-containing protein</fullName>
    </submittedName>
</protein>
<dbReference type="InterPro" id="IPR012341">
    <property type="entry name" value="6hp_glycosidase-like_sf"/>
</dbReference>
<gene>
    <name evidence="3" type="ORF">I5677_09625</name>
</gene>
<feature type="domain" description="Spermatogenesis-associated protein 20-like TRX" evidence="2">
    <location>
        <begin position="20"/>
        <end position="180"/>
    </location>
</feature>
<dbReference type="EMBL" id="JAEAGR010000009">
    <property type="protein sequence ID" value="MBH1941149.1"/>
    <property type="molecule type" value="Genomic_DNA"/>
</dbReference>
<organism evidence="3 4">
    <name type="scientific">Mobilitalea sibirica</name>
    <dbReference type="NCBI Taxonomy" id="1462919"/>
    <lineage>
        <taxon>Bacteria</taxon>
        <taxon>Bacillati</taxon>
        <taxon>Bacillota</taxon>
        <taxon>Clostridia</taxon>
        <taxon>Lachnospirales</taxon>
        <taxon>Lachnospiraceae</taxon>
        <taxon>Mobilitalea</taxon>
    </lineage>
</organism>
<dbReference type="PANTHER" id="PTHR42899">
    <property type="entry name" value="SPERMATOGENESIS-ASSOCIATED PROTEIN 20"/>
    <property type="match status" value="1"/>
</dbReference>
<feature type="region of interest" description="Disordered" evidence="1">
    <location>
        <begin position="1"/>
        <end position="21"/>
    </location>
</feature>
<name>A0A8J7HDT4_9FIRM</name>
<dbReference type="InterPro" id="IPR004879">
    <property type="entry name" value="Ssp411-like_TRX"/>
</dbReference>
<keyword evidence="4" id="KW-1185">Reference proteome</keyword>
<dbReference type="PIRSF" id="PIRSF006402">
    <property type="entry name" value="UCP006402_thioredoxin"/>
    <property type="match status" value="1"/>
</dbReference>
<reference evidence="3" key="1">
    <citation type="submission" date="2020-12" db="EMBL/GenBank/DDBJ databases">
        <title>M. sibirica DSM 26468T genome.</title>
        <authorList>
            <person name="Thieme N."/>
            <person name="Rettenmaier R."/>
            <person name="Zverlov V."/>
            <person name="Liebl W."/>
        </authorList>
    </citation>
    <scope>NUCLEOTIDE SEQUENCE</scope>
    <source>
        <strain evidence="3">DSM 26468</strain>
    </source>
</reference>
<evidence type="ECO:0000313" key="3">
    <source>
        <dbReference type="EMBL" id="MBH1941149.1"/>
    </source>
</evidence>
<dbReference type="InterPro" id="IPR024705">
    <property type="entry name" value="Ssp411"/>
</dbReference>
<sequence>MAITTEHVTNKGQGTTRIPNKLGGEKSPYLLQHQYNPVYWYPWSDEAFEKARKENKPIFLSIGYSTCHWCHVMAHECFEDEEVAQILNDHFISIKVDKEERPDIDTVYMTVCQATTGHGGWPLTILMTPDQKPFYAATYIPKHTRYGMIGLMDLLTQVHNDWETNSKDMLQTGDKIAKVMKESFEGKSNKGTVSKDLVNVAVSELKQSFDHDYGGFGNEPKFPTPHNLMFLLAYASLEADEQSLFMVENTLKHMYRGGIYDHIGYGFSRYSTDARWLVPHFEKMLYDNALLTITYLEAYQYTKNPLYKTIAEQILDYIRREMTDKEGGFYCAQDADSEGVEGKYYVFKPEEITAVLQNDDAGFFCNYFDITKEGNWEGASIPNRIKANELNPENERVVRLSKYIYNYRLDRSALHKDDKILTSWNALMITAYAKAAVILRGTEYADIAEKAVEFINTKLMDETGRLYVRYREENAAFYGHLDDYSFYIMALLQVYDATFHVDYLKQAIKLTDQMLELFWDDINEGFFLNASDAEQLIYRPKEVYDGAIPSGNSVAGFVLQRLAHITANPKYREYADKQLSFLAGQVKDYPAGHCFSQKAFLEALYPSKEIVCVIGEAEENENTAKTKKKEAFVTGEYDKLRKYMAENYEPNTVVLVKTEKNQEELQKIADYVKDYHIINDRTTYYVCENHSCQAPVNDLVTNTQNK</sequence>
<dbReference type="InterPro" id="IPR036249">
    <property type="entry name" value="Thioredoxin-like_sf"/>
</dbReference>
<evidence type="ECO:0000259" key="2">
    <source>
        <dbReference type="Pfam" id="PF03190"/>
    </source>
</evidence>
<dbReference type="Gene3D" id="3.40.30.10">
    <property type="entry name" value="Glutaredoxin"/>
    <property type="match status" value="1"/>
</dbReference>
<dbReference type="Pfam" id="PF03190">
    <property type="entry name" value="Thioredox_DsbH"/>
    <property type="match status" value="1"/>
</dbReference>
<dbReference type="InterPro" id="IPR008928">
    <property type="entry name" value="6-hairpin_glycosidase_sf"/>
</dbReference>
<proteinExistence type="predicted"/>
<dbReference type="GO" id="GO:0005975">
    <property type="term" value="P:carbohydrate metabolic process"/>
    <property type="evidence" value="ECO:0007669"/>
    <property type="project" value="InterPro"/>
</dbReference>